<evidence type="ECO:0000313" key="13">
    <source>
        <dbReference type="EMBL" id="PAA85525.1"/>
    </source>
</evidence>
<dbReference type="GO" id="GO:0043490">
    <property type="term" value="P:malate-aspartate shuttle"/>
    <property type="evidence" value="ECO:0007669"/>
    <property type="project" value="TreeGrafter"/>
</dbReference>
<dbReference type="InterPro" id="IPR051028">
    <property type="entry name" value="Mito_Solute_Carrier"/>
</dbReference>
<keyword evidence="6" id="KW-0999">Mitochondrion inner membrane</keyword>
<accession>A0A267GHJ1</accession>
<comment type="caution">
    <text evidence="13">The sequence shown here is derived from an EMBL/GenBank/DDBJ whole genome shotgun (WGS) entry which is preliminary data.</text>
</comment>
<evidence type="ECO:0000256" key="1">
    <source>
        <dbReference type="ARBA" id="ARBA00004448"/>
    </source>
</evidence>
<dbReference type="GO" id="GO:0015183">
    <property type="term" value="F:L-aspartate transmembrane transporter activity"/>
    <property type="evidence" value="ECO:0007669"/>
    <property type="project" value="TreeGrafter"/>
</dbReference>
<comment type="subcellular location">
    <subcellularLocation>
        <location evidence="1">Mitochondrion inner membrane</location>
        <topology evidence="1">Multi-pass membrane protein</topology>
    </subcellularLocation>
</comment>
<feature type="transmembrane region" description="Helical" evidence="12">
    <location>
        <begin position="185"/>
        <end position="205"/>
    </location>
</feature>
<dbReference type="SUPFAM" id="SSF103506">
    <property type="entry name" value="Mitochondrial carrier"/>
    <property type="match status" value="1"/>
</dbReference>
<keyword evidence="9 10" id="KW-0472">Membrane</keyword>
<dbReference type="EMBL" id="NIVC01000319">
    <property type="protein sequence ID" value="PAA85525.1"/>
    <property type="molecule type" value="Genomic_DNA"/>
</dbReference>
<evidence type="ECO:0008006" key="15">
    <source>
        <dbReference type="Google" id="ProtNLM"/>
    </source>
</evidence>
<dbReference type="InterPro" id="IPR023395">
    <property type="entry name" value="MCP_dom_sf"/>
</dbReference>
<keyword evidence="7 12" id="KW-1133">Transmembrane helix</keyword>
<feature type="repeat" description="Solcar" evidence="10">
    <location>
        <begin position="123"/>
        <end position="214"/>
    </location>
</feature>
<dbReference type="STRING" id="282301.A0A267GHJ1"/>
<name>A0A267GHJ1_9PLAT</name>
<gene>
    <name evidence="13" type="ORF">BOX15_Mlig025941g2</name>
</gene>
<evidence type="ECO:0000256" key="11">
    <source>
        <dbReference type="RuleBase" id="RU000488"/>
    </source>
</evidence>
<keyword evidence="3 11" id="KW-0813">Transport</keyword>
<comment type="similarity">
    <text evidence="2 11">Belongs to the mitochondrial carrier (TC 2.A.29) family.</text>
</comment>
<feature type="repeat" description="Solcar" evidence="10">
    <location>
        <begin position="28"/>
        <end position="115"/>
    </location>
</feature>
<dbReference type="InterPro" id="IPR002067">
    <property type="entry name" value="MCP"/>
</dbReference>
<dbReference type="GO" id="GO:0005313">
    <property type="term" value="F:L-glutamate transmembrane transporter activity"/>
    <property type="evidence" value="ECO:0007669"/>
    <property type="project" value="TreeGrafter"/>
</dbReference>
<keyword evidence="14" id="KW-1185">Reference proteome</keyword>
<dbReference type="Pfam" id="PF00153">
    <property type="entry name" value="Mito_carr"/>
    <property type="match status" value="3"/>
</dbReference>
<dbReference type="GO" id="GO:0005743">
    <property type="term" value="C:mitochondrial inner membrane"/>
    <property type="evidence" value="ECO:0007669"/>
    <property type="project" value="UniProtKB-SubCell"/>
</dbReference>
<keyword evidence="8" id="KW-0496">Mitochondrion</keyword>
<organism evidence="13 14">
    <name type="scientific">Macrostomum lignano</name>
    <dbReference type="NCBI Taxonomy" id="282301"/>
    <lineage>
        <taxon>Eukaryota</taxon>
        <taxon>Metazoa</taxon>
        <taxon>Spiralia</taxon>
        <taxon>Lophotrochozoa</taxon>
        <taxon>Platyhelminthes</taxon>
        <taxon>Rhabditophora</taxon>
        <taxon>Macrostomorpha</taxon>
        <taxon>Macrostomida</taxon>
        <taxon>Macrostomidae</taxon>
        <taxon>Macrostomum</taxon>
    </lineage>
</organism>
<feature type="transmembrane region" description="Helical" evidence="12">
    <location>
        <begin position="225"/>
        <end position="251"/>
    </location>
</feature>
<evidence type="ECO:0000256" key="6">
    <source>
        <dbReference type="ARBA" id="ARBA00022792"/>
    </source>
</evidence>
<evidence type="ECO:0000256" key="3">
    <source>
        <dbReference type="ARBA" id="ARBA00022448"/>
    </source>
</evidence>
<evidence type="ECO:0000256" key="7">
    <source>
        <dbReference type="ARBA" id="ARBA00022989"/>
    </source>
</evidence>
<dbReference type="PROSITE" id="PS50920">
    <property type="entry name" value="SOLCAR"/>
    <property type="match status" value="3"/>
</dbReference>
<keyword evidence="4 10" id="KW-0812">Transmembrane</keyword>
<dbReference type="FunFam" id="1.50.40.10:FF:000101">
    <property type="entry name" value="SLC (SoLute Carrier) homolog"/>
    <property type="match status" value="1"/>
</dbReference>
<evidence type="ECO:0000256" key="9">
    <source>
        <dbReference type="ARBA" id="ARBA00023136"/>
    </source>
</evidence>
<evidence type="ECO:0000256" key="5">
    <source>
        <dbReference type="ARBA" id="ARBA00022737"/>
    </source>
</evidence>
<protein>
    <recommendedName>
        <fullName evidence="15">Mitochondrial glutamate carrier 1</fullName>
    </recommendedName>
</protein>
<proteinExistence type="inferred from homology"/>
<dbReference type="InterPro" id="IPR018108">
    <property type="entry name" value="MCP_transmembrane"/>
</dbReference>
<evidence type="ECO:0000256" key="8">
    <source>
        <dbReference type="ARBA" id="ARBA00023128"/>
    </source>
</evidence>
<dbReference type="OrthoDB" id="2382881at2759"/>
<evidence type="ECO:0000313" key="14">
    <source>
        <dbReference type="Proteomes" id="UP000215902"/>
    </source>
</evidence>
<dbReference type="PANTHER" id="PTHR45678">
    <property type="entry name" value="MITOCHONDRIAL 2-OXODICARBOXYLATE CARRIER 1-RELATED"/>
    <property type="match status" value="1"/>
</dbReference>
<evidence type="ECO:0000256" key="12">
    <source>
        <dbReference type="SAM" id="Phobius"/>
    </source>
</evidence>
<dbReference type="Proteomes" id="UP000215902">
    <property type="component" value="Unassembled WGS sequence"/>
</dbReference>
<sequence length="323" mass="34648">KKAENCELQRVAGMATQTQKVDAQPAQFRLLPKVINGAIAGLIGVTCTFPIDLVKTRLQKQQGGHRMYSGMIDCGKKTFMKEGFFGMYRGSAVNLLLITPEKAIKLVGNDFFRHKLETPSGKLTLPRECLAGGLAGACQIVVTTPMELLKIHGQVAGAAADAAGTPRASTTSVALNLIRERGITGLYKGFGSTFLRDVSFSVIYFPLFAHLNHLGPRKSPDSQDAAFYVSLLAGIVSGATGSFCVTPLDVIKTRLQILKHGDGDVKFNGVIDCFRKTLTNEGVTAFFKGAGCRMAVVAPLFGIAQAVYYVGIAEFLLDKCSFA</sequence>
<dbReference type="AlphaFoldDB" id="A0A267GHJ1"/>
<dbReference type="Gene3D" id="1.50.40.10">
    <property type="entry name" value="Mitochondrial carrier domain"/>
    <property type="match status" value="1"/>
</dbReference>
<keyword evidence="5" id="KW-0677">Repeat</keyword>
<evidence type="ECO:0000256" key="2">
    <source>
        <dbReference type="ARBA" id="ARBA00006375"/>
    </source>
</evidence>
<evidence type="ECO:0000256" key="10">
    <source>
        <dbReference type="PROSITE-ProRule" id="PRU00282"/>
    </source>
</evidence>
<dbReference type="PRINTS" id="PR00926">
    <property type="entry name" value="MITOCARRIER"/>
</dbReference>
<feature type="non-terminal residue" evidence="13">
    <location>
        <position position="1"/>
    </location>
</feature>
<evidence type="ECO:0000256" key="4">
    <source>
        <dbReference type="ARBA" id="ARBA00022692"/>
    </source>
</evidence>
<dbReference type="PANTHER" id="PTHR45678:SF5">
    <property type="entry name" value="AT03939P-RELATED"/>
    <property type="match status" value="1"/>
</dbReference>
<reference evidence="13 14" key="1">
    <citation type="submission" date="2017-06" db="EMBL/GenBank/DDBJ databases">
        <title>A platform for efficient transgenesis in Macrostomum lignano, a flatworm model organism for stem cell research.</title>
        <authorList>
            <person name="Berezikov E."/>
        </authorList>
    </citation>
    <scope>NUCLEOTIDE SEQUENCE [LARGE SCALE GENOMIC DNA]</scope>
    <source>
        <strain evidence="13">DV1</strain>
        <tissue evidence="13">Whole organism</tissue>
    </source>
</reference>
<feature type="repeat" description="Solcar" evidence="10">
    <location>
        <begin position="225"/>
        <end position="314"/>
    </location>
</feature>